<evidence type="ECO:0000313" key="5">
    <source>
        <dbReference type="EMBL" id="ASJ54092.1"/>
    </source>
</evidence>
<dbReference type="AlphaFoldDB" id="A0A220MGN1"/>
<keyword evidence="3" id="KW-0804">Transcription</keyword>
<dbReference type="InterPro" id="IPR036388">
    <property type="entry name" value="WH-like_DNA-bd_sf"/>
</dbReference>
<dbReference type="PANTHER" id="PTHR35790:SF4">
    <property type="entry name" value="HTH-TYPE TRANSCRIPTIONAL REGULATOR PCHR"/>
    <property type="match status" value="1"/>
</dbReference>
<evidence type="ECO:0000256" key="2">
    <source>
        <dbReference type="ARBA" id="ARBA00023125"/>
    </source>
</evidence>
<dbReference type="PROSITE" id="PS01117">
    <property type="entry name" value="HTH_MARR_1"/>
    <property type="match status" value="1"/>
</dbReference>
<evidence type="ECO:0000259" key="4">
    <source>
        <dbReference type="PROSITE" id="PS50995"/>
    </source>
</evidence>
<keyword evidence="1" id="KW-0805">Transcription regulation</keyword>
<dbReference type="PANTHER" id="PTHR35790">
    <property type="entry name" value="HTH-TYPE TRANSCRIPTIONAL REGULATOR PCHR"/>
    <property type="match status" value="1"/>
</dbReference>
<dbReference type="InterPro" id="IPR023187">
    <property type="entry name" value="Tscrpt_reg_MarR-type_CS"/>
</dbReference>
<accession>A0A220MGN1</accession>
<dbReference type="InterPro" id="IPR000835">
    <property type="entry name" value="HTH_MarR-typ"/>
</dbReference>
<dbReference type="GO" id="GO:0003677">
    <property type="term" value="F:DNA binding"/>
    <property type="evidence" value="ECO:0007669"/>
    <property type="project" value="UniProtKB-KW"/>
</dbReference>
<evidence type="ECO:0000256" key="1">
    <source>
        <dbReference type="ARBA" id="ARBA00023015"/>
    </source>
</evidence>
<gene>
    <name evidence="5" type="ORF">BP422_11385</name>
</gene>
<dbReference type="SUPFAM" id="SSF46785">
    <property type="entry name" value="Winged helix' DNA-binding domain"/>
    <property type="match status" value="1"/>
</dbReference>
<dbReference type="SMART" id="SM00347">
    <property type="entry name" value="HTH_MARR"/>
    <property type="match status" value="1"/>
</dbReference>
<organism evidence="5 6">
    <name type="scientific">Brevibacillus formosus</name>
    <dbReference type="NCBI Taxonomy" id="54913"/>
    <lineage>
        <taxon>Bacteria</taxon>
        <taxon>Bacillati</taxon>
        <taxon>Bacillota</taxon>
        <taxon>Bacilli</taxon>
        <taxon>Bacillales</taxon>
        <taxon>Paenibacillaceae</taxon>
        <taxon>Brevibacillus</taxon>
    </lineage>
</organism>
<sequence>MDPKKKLWNRWITFLHKQEERSKLREEMLLRQIKISVPDYDKVGRLSVTELHVLQEVGRKDRVNVTTIAQHIGVTKSAISKITVKLLKKGLLERYQLEDNQKEVFFRLTSVGEMVNEIHEHYHQRLENDVYRFLDRYTPAELAFLEEVIREATED</sequence>
<keyword evidence="2" id="KW-0238">DNA-binding</keyword>
<dbReference type="InterPro" id="IPR036390">
    <property type="entry name" value="WH_DNA-bd_sf"/>
</dbReference>
<name>A0A220MGN1_9BACL</name>
<proteinExistence type="predicted"/>
<dbReference type="Gene3D" id="1.10.10.10">
    <property type="entry name" value="Winged helix-like DNA-binding domain superfamily/Winged helix DNA-binding domain"/>
    <property type="match status" value="1"/>
</dbReference>
<dbReference type="GO" id="GO:0003700">
    <property type="term" value="F:DNA-binding transcription factor activity"/>
    <property type="evidence" value="ECO:0007669"/>
    <property type="project" value="InterPro"/>
</dbReference>
<dbReference type="EMBL" id="CP018145">
    <property type="protein sequence ID" value="ASJ54092.1"/>
    <property type="molecule type" value="Genomic_DNA"/>
</dbReference>
<dbReference type="Proteomes" id="UP000197781">
    <property type="component" value="Chromosome"/>
</dbReference>
<dbReference type="KEGG" id="bfm:BP422_11385"/>
<dbReference type="RefSeq" id="WP_088907882.1">
    <property type="nucleotide sequence ID" value="NZ_CP018145.1"/>
</dbReference>
<reference evidence="5 6" key="1">
    <citation type="submission" date="2016-11" db="EMBL/GenBank/DDBJ databases">
        <authorList>
            <person name="Jaros S."/>
            <person name="Januszkiewicz K."/>
            <person name="Wedrychowicz H."/>
        </authorList>
    </citation>
    <scope>NUCLEOTIDE SEQUENCE [LARGE SCALE GENOMIC DNA]</scope>
    <source>
        <strain evidence="5 6">NF2</strain>
    </source>
</reference>
<evidence type="ECO:0000313" key="6">
    <source>
        <dbReference type="Proteomes" id="UP000197781"/>
    </source>
</evidence>
<dbReference type="PROSITE" id="PS50995">
    <property type="entry name" value="HTH_MARR_2"/>
    <property type="match status" value="1"/>
</dbReference>
<dbReference type="Pfam" id="PF01047">
    <property type="entry name" value="MarR"/>
    <property type="match status" value="1"/>
</dbReference>
<evidence type="ECO:0000256" key="3">
    <source>
        <dbReference type="ARBA" id="ARBA00023163"/>
    </source>
</evidence>
<feature type="domain" description="HTH marR-type" evidence="4">
    <location>
        <begin position="26"/>
        <end position="154"/>
    </location>
</feature>
<dbReference type="InterPro" id="IPR052067">
    <property type="entry name" value="Metal_resp_HTH_trans_reg"/>
</dbReference>
<protein>
    <submittedName>
        <fullName evidence="5">Transcriptional regulator</fullName>
    </submittedName>
</protein>